<dbReference type="OrthoDB" id="10461818at2759"/>
<name>A0A834GW25_RHOSS</name>
<reference evidence="1" key="1">
    <citation type="submission" date="2019-11" db="EMBL/GenBank/DDBJ databases">
        <authorList>
            <person name="Liu Y."/>
            <person name="Hou J."/>
            <person name="Li T.-Q."/>
            <person name="Guan C.-H."/>
            <person name="Wu X."/>
            <person name="Wu H.-Z."/>
            <person name="Ling F."/>
            <person name="Zhang R."/>
            <person name="Shi X.-G."/>
            <person name="Ren J.-P."/>
            <person name="Chen E.-F."/>
            <person name="Sun J.-M."/>
        </authorList>
    </citation>
    <scope>NUCLEOTIDE SEQUENCE</scope>
    <source>
        <strain evidence="1">Adult_tree_wgs_1</strain>
        <tissue evidence="1">Leaves</tissue>
    </source>
</reference>
<proteinExistence type="predicted"/>
<dbReference type="Proteomes" id="UP000626092">
    <property type="component" value="Unassembled WGS sequence"/>
</dbReference>
<organism evidence="1 2">
    <name type="scientific">Rhododendron simsii</name>
    <name type="common">Sims's rhododendron</name>
    <dbReference type="NCBI Taxonomy" id="118357"/>
    <lineage>
        <taxon>Eukaryota</taxon>
        <taxon>Viridiplantae</taxon>
        <taxon>Streptophyta</taxon>
        <taxon>Embryophyta</taxon>
        <taxon>Tracheophyta</taxon>
        <taxon>Spermatophyta</taxon>
        <taxon>Magnoliopsida</taxon>
        <taxon>eudicotyledons</taxon>
        <taxon>Gunneridae</taxon>
        <taxon>Pentapetalae</taxon>
        <taxon>asterids</taxon>
        <taxon>Ericales</taxon>
        <taxon>Ericaceae</taxon>
        <taxon>Ericoideae</taxon>
        <taxon>Rhodoreae</taxon>
        <taxon>Rhododendron</taxon>
    </lineage>
</organism>
<evidence type="ECO:0000313" key="2">
    <source>
        <dbReference type="Proteomes" id="UP000626092"/>
    </source>
</evidence>
<dbReference type="AlphaFoldDB" id="A0A834GW25"/>
<dbReference type="EMBL" id="WJXA01000005">
    <property type="protein sequence ID" value="KAF7142304.1"/>
    <property type="molecule type" value="Genomic_DNA"/>
</dbReference>
<sequence>MGNSKLRLALSSTNPTLARPPPFPHRPYPFFPVRARVLSENHRPEKSYQNHFVIVESCAIATEDFNAPRPIDNRGGGVQMLQAPIDGCVWNSNYELSALAALLINGTNCSIMDAPVVSRSDTTTATAAAGCVLSNTSLSQSLLPFRYSFAIVVVVAITDRKSRMQLQSLSLESSDSSGFNQRVEMEQSVGLDRVTKIAAISIRKDMGALLKMETLGIRSEDI</sequence>
<keyword evidence="2" id="KW-1185">Reference proteome</keyword>
<comment type="caution">
    <text evidence="1">The sequence shown here is derived from an EMBL/GenBank/DDBJ whole genome shotgun (WGS) entry which is preliminary data.</text>
</comment>
<evidence type="ECO:0000313" key="1">
    <source>
        <dbReference type="EMBL" id="KAF7142304.1"/>
    </source>
</evidence>
<gene>
    <name evidence="1" type="ORF">RHSIM_Rhsim05G0005500</name>
</gene>
<accession>A0A834GW25</accession>
<protein>
    <submittedName>
        <fullName evidence="1">Uncharacterized protein</fullName>
    </submittedName>
</protein>